<dbReference type="SUPFAM" id="SSF53474">
    <property type="entry name" value="alpha/beta-Hydrolases"/>
    <property type="match status" value="1"/>
</dbReference>
<dbReference type="Pfam" id="PF05057">
    <property type="entry name" value="DUF676"/>
    <property type="match status" value="1"/>
</dbReference>
<dbReference type="SUPFAM" id="SSF53098">
    <property type="entry name" value="Ribonuclease H-like"/>
    <property type="match status" value="1"/>
</dbReference>
<proteinExistence type="inferred from homology"/>
<keyword evidence="5" id="KW-0347">Helicase</keyword>
<keyword evidence="5" id="KW-0378">Hydrolase</keyword>
<feature type="transmembrane region" description="Helical" evidence="3">
    <location>
        <begin position="15"/>
        <end position="35"/>
    </location>
</feature>
<feature type="compositionally biased region" description="Basic and acidic residues" evidence="2">
    <location>
        <begin position="1268"/>
        <end position="1283"/>
    </location>
</feature>
<dbReference type="EMBL" id="JAQHRD010000009">
    <property type="protein sequence ID" value="KAJ6438075.1"/>
    <property type="molecule type" value="Genomic_DNA"/>
</dbReference>
<feature type="region of interest" description="Disordered" evidence="2">
    <location>
        <begin position="75"/>
        <end position="98"/>
    </location>
</feature>
<evidence type="ECO:0000256" key="1">
    <source>
        <dbReference type="ARBA" id="ARBA00007920"/>
    </source>
</evidence>
<reference evidence="5" key="1">
    <citation type="submission" date="2023-01" db="EMBL/GenBank/DDBJ databases">
        <title>The growth and conidiation of Purpureocillium lavendulum are regulated by nitrogen source and histone H3K14 acetylation.</title>
        <authorList>
            <person name="Tang P."/>
            <person name="Han J."/>
            <person name="Zhang C."/>
            <person name="Tang P."/>
            <person name="Qi F."/>
            <person name="Zhang K."/>
            <person name="Liang L."/>
        </authorList>
    </citation>
    <scope>NUCLEOTIDE SEQUENCE</scope>
    <source>
        <strain evidence="5">YMF1.00683</strain>
    </source>
</reference>
<dbReference type="InterPro" id="IPR012337">
    <property type="entry name" value="RNaseH-like_sf"/>
</dbReference>
<dbReference type="InterPro" id="IPR027417">
    <property type="entry name" value="P-loop_NTPase"/>
</dbReference>
<dbReference type="InterPro" id="IPR011989">
    <property type="entry name" value="ARM-like"/>
</dbReference>
<keyword evidence="5" id="KW-0547">Nucleotide-binding</keyword>
<protein>
    <submittedName>
        <fullName evidence="5">ATP-dependent DNA helicase pfh1</fullName>
    </submittedName>
</protein>
<dbReference type="PANTHER" id="PTHR12697:SF5">
    <property type="entry name" value="DEOXYHYPUSINE HYDROXYLASE"/>
    <property type="match status" value="1"/>
</dbReference>
<dbReference type="Pfam" id="PF13646">
    <property type="entry name" value="HEAT_2"/>
    <property type="match status" value="3"/>
</dbReference>
<comment type="similarity">
    <text evidence="1">Belongs to the putative lipase ROG1 family.</text>
</comment>
<dbReference type="Pfam" id="PF00075">
    <property type="entry name" value="RNase_H"/>
    <property type="match status" value="1"/>
</dbReference>
<dbReference type="InterPro" id="IPR002156">
    <property type="entry name" value="RNaseH_domain"/>
</dbReference>
<dbReference type="InterPro" id="IPR055496">
    <property type="entry name" value="DUF7068"/>
</dbReference>
<dbReference type="InterPro" id="IPR029058">
    <property type="entry name" value="AB_hydrolase_fold"/>
</dbReference>
<evidence type="ECO:0000256" key="2">
    <source>
        <dbReference type="SAM" id="MobiDB-lite"/>
    </source>
</evidence>
<dbReference type="CDD" id="cd09276">
    <property type="entry name" value="Rnase_HI_RT_non_LTR"/>
    <property type="match status" value="1"/>
</dbReference>
<dbReference type="InterPro" id="IPR036397">
    <property type="entry name" value="RNaseH_sf"/>
</dbReference>
<dbReference type="InterPro" id="IPR007111">
    <property type="entry name" value="NACHT_NTPase"/>
</dbReference>
<evidence type="ECO:0000313" key="5">
    <source>
        <dbReference type="EMBL" id="KAJ6438075.1"/>
    </source>
</evidence>
<dbReference type="Gene3D" id="1.25.10.10">
    <property type="entry name" value="Leucine-rich Repeat Variant"/>
    <property type="match status" value="4"/>
</dbReference>
<accession>A0AB34FIC7</accession>
<dbReference type="SUPFAM" id="SSF48371">
    <property type="entry name" value="ARM repeat"/>
    <property type="match status" value="1"/>
</dbReference>
<dbReference type="Proteomes" id="UP001163105">
    <property type="component" value="Unassembled WGS sequence"/>
</dbReference>
<dbReference type="Gene3D" id="3.40.50.1820">
    <property type="entry name" value="alpha/beta hydrolase"/>
    <property type="match status" value="1"/>
</dbReference>
<comment type="caution">
    <text evidence="5">The sequence shown here is derived from an EMBL/GenBank/DDBJ whole genome shotgun (WGS) entry which is preliminary data.</text>
</comment>
<dbReference type="PANTHER" id="PTHR12697">
    <property type="entry name" value="PBS LYASE HEAT-LIKE PROTEIN"/>
    <property type="match status" value="1"/>
</dbReference>
<dbReference type="Gene3D" id="3.40.50.300">
    <property type="entry name" value="P-loop containing nucleotide triphosphate hydrolases"/>
    <property type="match status" value="1"/>
</dbReference>
<name>A0AB34FIC7_9HYPO</name>
<evidence type="ECO:0000313" key="6">
    <source>
        <dbReference type="Proteomes" id="UP001163105"/>
    </source>
</evidence>
<dbReference type="GO" id="GO:0016491">
    <property type="term" value="F:oxidoreductase activity"/>
    <property type="evidence" value="ECO:0007669"/>
    <property type="project" value="TreeGrafter"/>
</dbReference>
<dbReference type="InterPro" id="IPR004155">
    <property type="entry name" value="PBS_lyase_HEAT"/>
</dbReference>
<evidence type="ECO:0000259" key="4">
    <source>
        <dbReference type="PROSITE" id="PS50879"/>
    </source>
</evidence>
<keyword evidence="3" id="KW-0812">Transmembrane</keyword>
<keyword evidence="6" id="KW-1185">Reference proteome</keyword>
<sequence>MVSAWSFIIGGAGKWGATVTVAVVVLVVALRPLLVKIRRRKHSPRAGTLKILSDPGGAKIVAVHGLGADPEHTWTHAAPTDSGGRSQEPTVAEHGPAHSPRVHLLRDLLRPDFPEARILSFEHNSNWLTDAPVKTTEEIGKSLLGEIKNMRSKPHLPIIFIGHSLGGIIIKQALCGQNSEEVVSDTSGIIFLGTPHLGSSVSVAGAALAFVTGFLGSDATLLLSLKSHDPQLSNLRAKFSSCVAPNKSRRQKVPIISFYETKSTYLLGWLSLGRMLQEAIDRLRTPSLLEQADTLIRNNHYKSKLKIERLSGVALPMDQCYINLAIVETSGPDADRSNERNAKGSPFTLLSRQKVETPAETIQVELPTLFNQRKGSDNRTIEPRRILIRGRAGVGKTTLCKKIVHEFTRGTWSEWTELFDRVLWVPLRNLKLPERQLIPGYNFEHLFNHDKTLFLLDGLDELSQDLAGHGSIPSFLAELLQQRNVIVTSRPNANHPALRNLDLELETIGFYPKQVKAYLEADPKMKPRASDVQSFLQQHQLIQGLVRIPIQLDALCYAWEDLDGGTVPNTMTGIYQAIEKMLWKKDAVRLNKMSEGDVQNARPTEIKRGVKTEIALLECFAFNGLHSDVVDFTPGHRDEIVDMFQLGLPVDETLARLSFLRTSDPSTRHEDRNYHFLHLTFQEYFAARYFVQQWKGCRRLDYVFNQHEGDEANPPTDPAEFLQRYKYSARYDVFWRFVAGLLEAEGEKEILGFFNAIEEEPHLSEATLTTLAELLTDEDEHARSQAAEALGRQSNLPESTLTTLVALLTDEDKHVRSNAAVALGRQSNLPEATLTTLVALLTDKDGNVRYYAAVALGRQLNLPESTLTTLAELLTDEDEHARSQAAEALGGQSNLPESTLTTLVALLTDEDKHVRSNAAVALGRQSNLPESTLTTLAVLLPDDDENASYYAAVAIGRQSNLPESTLTTLAALLTDEGKHVRSNAAVALGRQSNLPESTLTTLAALLTDGDKYVRYHAAKALGRQSNLPESTLTTLAALLTDEDEFVRSQAAEALGDQSNLPESTLTTLAELLKDEDGNVGSTAAEALRGQSNLPESTLTTLAELLKDENEFVRSLAAEALRGQLNLPEATLTTLAALVADEDADEGSKAAEALGRQSSLPEAAVTALVALLKDKDTAVRSRAAEALGRQSNLLDNILKADRVEGYRRSKVIIYTDNQAAIRSSAKPKGKSGAYLLKKIVAQTTTLQEQNLPIEIRWVPAHTGVQGNEDADRAAKEATGWRERGPPGPRAETPAELYSLRSTRKTWTHKEANKAWAARWAAEKRGRTSYRCTPKPTKKVLRLHDGLSKRQSALLVQLRTEKIGLKDFLFNRRVPDTTDANCPCREGRQTVSHILLRCRTYRQLRRQELGPLPGRHDLRDILSERKGAAKAIKFMELTEILGQFRIESHTRQS</sequence>
<organism evidence="5 6">
    <name type="scientific">Purpureocillium lavendulum</name>
    <dbReference type="NCBI Taxonomy" id="1247861"/>
    <lineage>
        <taxon>Eukaryota</taxon>
        <taxon>Fungi</taxon>
        <taxon>Dikarya</taxon>
        <taxon>Ascomycota</taxon>
        <taxon>Pezizomycotina</taxon>
        <taxon>Sordariomycetes</taxon>
        <taxon>Hypocreomycetidae</taxon>
        <taxon>Hypocreales</taxon>
        <taxon>Ophiocordycipitaceae</taxon>
        <taxon>Purpureocillium</taxon>
    </lineage>
</organism>
<dbReference type="InterPro" id="IPR007751">
    <property type="entry name" value="DUF676_lipase-like"/>
</dbReference>
<dbReference type="Gene3D" id="3.30.420.10">
    <property type="entry name" value="Ribonuclease H-like superfamily/Ribonuclease H"/>
    <property type="match status" value="1"/>
</dbReference>
<feature type="region of interest" description="Disordered" evidence="2">
    <location>
        <begin position="1265"/>
        <end position="1292"/>
    </location>
</feature>
<evidence type="ECO:0000256" key="3">
    <source>
        <dbReference type="SAM" id="Phobius"/>
    </source>
</evidence>
<dbReference type="GO" id="GO:0004386">
    <property type="term" value="F:helicase activity"/>
    <property type="evidence" value="ECO:0007669"/>
    <property type="project" value="UniProtKB-KW"/>
</dbReference>
<dbReference type="GO" id="GO:0003676">
    <property type="term" value="F:nucleic acid binding"/>
    <property type="evidence" value="ECO:0007669"/>
    <property type="project" value="InterPro"/>
</dbReference>
<keyword evidence="3" id="KW-0472">Membrane</keyword>
<dbReference type="Pfam" id="PF05729">
    <property type="entry name" value="NACHT"/>
    <property type="match status" value="1"/>
</dbReference>
<dbReference type="InterPro" id="IPR016024">
    <property type="entry name" value="ARM-type_fold"/>
</dbReference>
<keyword evidence="3" id="KW-1133">Transmembrane helix</keyword>
<feature type="domain" description="RNase H type-1" evidence="4">
    <location>
        <begin position="1160"/>
        <end position="1278"/>
    </location>
</feature>
<dbReference type="GO" id="GO:0004523">
    <property type="term" value="F:RNA-DNA hybrid ribonuclease activity"/>
    <property type="evidence" value="ECO:0007669"/>
    <property type="project" value="InterPro"/>
</dbReference>
<dbReference type="Pfam" id="PF23238">
    <property type="entry name" value="DUF7068"/>
    <property type="match status" value="1"/>
</dbReference>
<dbReference type="SMART" id="SM00567">
    <property type="entry name" value="EZ_HEAT"/>
    <property type="match status" value="8"/>
</dbReference>
<dbReference type="PROSITE" id="PS50879">
    <property type="entry name" value="RNASE_H_1"/>
    <property type="match status" value="1"/>
</dbReference>
<gene>
    <name evidence="5" type="ORF">O9K51_09497</name>
</gene>
<keyword evidence="5" id="KW-0067">ATP-binding</keyword>
<dbReference type="SUPFAM" id="SSF52540">
    <property type="entry name" value="P-loop containing nucleoside triphosphate hydrolases"/>
    <property type="match status" value="1"/>
</dbReference>